<dbReference type="RefSeq" id="WP_090840456.1">
    <property type="nucleotide sequence ID" value="NZ_FORM01000006.1"/>
</dbReference>
<dbReference type="Proteomes" id="UP000199559">
    <property type="component" value="Unassembled WGS sequence"/>
</dbReference>
<evidence type="ECO:0000313" key="2">
    <source>
        <dbReference type="Proteomes" id="UP000199559"/>
    </source>
</evidence>
<dbReference type="EMBL" id="FORM01000006">
    <property type="protein sequence ID" value="SFJ33662.1"/>
    <property type="molecule type" value="Genomic_DNA"/>
</dbReference>
<dbReference type="STRING" id="1144750.SAMN05443431_106159"/>
<protein>
    <recommendedName>
        <fullName evidence="3">DUF3124 domain-containing protein</fullName>
    </recommendedName>
</protein>
<reference evidence="2" key="1">
    <citation type="submission" date="2016-10" db="EMBL/GenBank/DDBJ databases">
        <authorList>
            <person name="Varghese N."/>
            <person name="Submissions S."/>
        </authorList>
    </citation>
    <scope>NUCLEOTIDE SEQUENCE [LARGE SCALE GENOMIC DNA]</scope>
    <source>
        <strain evidence="2">DSM 28881</strain>
    </source>
</reference>
<dbReference type="InterPro" id="IPR021471">
    <property type="entry name" value="DUF3124"/>
</dbReference>
<keyword evidence="2" id="KW-1185">Reference proteome</keyword>
<proteinExistence type="predicted"/>
<evidence type="ECO:0008006" key="3">
    <source>
        <dbReference type="Google" id="ProtNLM"/>
    </source>
</evidence>
<dbReference type="Pfam" id="PF11322">
    <property type="entry name" value="DUF3124"/>
    <property type="match status" value="1"/>
</dbReference>
<sequence length="169" mass="19079">MKYVLLFIIVLTAFSCDTKPEEVYVASNNWKAMQWNKPLTDSLLVSGSTYLSVYSQIYSVTEHKTHNLTATVSLRNINKKDTIFIKEADFYNTSGDLIKAYFTETIYVKPMQTIEIVINERDIEGGTGANFVFDWIASKDVKPPYFEAVQISTSGQQGLSFTTTGVEIE</sequence>
<organism evidence="1 2">
    <name type="scientific">Olleya namhaensis</name>
    <dbReference type="NCBI Taxonomy" id="1144750"/>
    <lineage>
        <taxon>Bacteria</taxon>
        <taxon>Pseudomonadati</taxon>
        <taxon>Bacteroidota</taxon>
        <taxon>Flavobacteriia</taxon>
        <taxon>Flavobacteriales</taxon>
        <taxon>Flavobacteriaceae</taxon>
    </lineage>
</organism>
<evidence type="ECO:0000313" key="1">
    <source>
        <dbReference type="EMBL" id="SFJ33662.1"/>
    </source>
</evidence>
<accession>A0A1I3QJA6</accession>
<name>A0A1I3QJA6_9FLAO</name>
<dbReference type="PROSITE" id="PS51257">
    <property type="entry name" value="PROKAR_LIPOPROTEIN"/>
    <property type="match status" value="1"/>
</dbReference>
<gene>
    <name evidence="1" type="ORF">SAMN05443431_106159</name>
</gene>
<dbReference type="AlphaFoldDB" id="A0A1I3QJA6"/>